<evidence type="ECO:0000256" key="1">
    <source>
        <dbReference type="SAM" id="Phobius"/>
    </source>
</evidence>
<organism evidence="2">
    <name type="scientific">Anguilla anguilla</name>
    <name type="common">European freshwater eel</name>
    <name type="synonym">Muraena anguilla</name>
    <dbReference type="NCBI Taxonomy" id="7936"/>
    <lineage>
        <taxon>Eukaryota</taxon>
        <taxon>Metazoa</taxon>
        <taxon>Chordata</taxon>
        <taxon>Craniata</taxon>
        <taxon>Vertebrata</taxon>
        <taxon>Euteleostomi</taxon>
        <taxon>Actinopterygii</taxon>
        <taxon>Neopterygii</taxon>
        <taxon>Teleostei</taxon>
        <taxon>Anguilliformes</taxon>
        <taxon>Anguillidae</taxon>
        <taxon>Anguilla</taxon>
    </lineage>
</organism>
<evidence type="ECO:0000313" key="2">
    <source>
        <dbReference type="EMBL" id="JAH07838.1"/>
    </source>
</evidence>
<dbReference type="EMBL" id="GBXM01100739">
    <property type="protein sequence ID" value="JAH07838.1"/>
    <property type="molecule type" value="Transcribed_RNA"/>
</dbReference>
<keyword evidence="1" id="KW-1133">Transmembrane helix</keyword>
<dbReference type="AlphaFoldDB" id="A0A0E9PVG3"/>
<proteinExistence type="predicted"/>
<accession>A0A0E9PVG3</accession>
<feature type="transmembrane region" description="Helical" evidence="1">
    <location>
        <begin position="6"/>
        <end position="39"/>
    </location>
</feature>
<protein>
    <submittedName>
        <fullName evidence="2">Uncharacterized protein</fullName>
    </submittedName>
</protein>
<keyword evidence="1" id="KW-0472">Membrane</keyword>
<reference evidence="2" key="2">
    <citation type="journal article" date="2015" name="Fish Shellfish Immunol.">
        <title>Early steps in the European eel (Anguilla anguilla)-Vibrio vulnificus interaction in the gills: Role of the RtxA13 toxin.</title>
        <authorList>
            <person name="Callol A."/>
            <person name="Pajuelo D."/>
            <person name="Ebbesson L."/>
            <person name="Teles M."/>
            <person name="MacKenzie S."/>
            <person name="Amaro C."/>
        </authorList>
    </citation>
    <scope>NUCLEOTIDE SEQUENCE</scope>
</reference>
<reference evidence="2" key="1">
    <citation type="submission" date="2014-11" db="EMBL/GenBank/DDBJ databases">
        <authorList>
            <person name="Amaro Gonzalez C."/>
        </authorList>
    </citation>
    <scope>NUCLEOTIDE SEQUENCE</scope>
</reference>
<name>A0A0E9PVG3_ANGAN</name>
<keyword evidence="1" id="KW-0812">Transmembrane</keyword>
<sequence length="62" mass="6823">MTMTVAVIMIMPMTVAVIMVMPMTVAVIMTVPMTIMVALHNGQKHSQCYTQVQEGPHLHNSP</sequence>